<evidence type="ECO:0000259" key="1">
    <source>
        <dbReference type="Pfam" id="PF07045"/>
    </source>
</evidence>
<dbReference type="InterPro" id="IPR010753">
    <property type="entry name" value="DUF1330"/>
</dbReference>
<reference evidence="2 3" key="1">
    <citation type="submission" date="2018-06" db="EMBL/GenBank/DDBJ databases">
        <title>Bacteria isolated from soil of Wuhan.</title>
        <authorList>
            <person name="Xiang W."/>
            <person name="Huang C."/>
        </authorList>
    </citation>
    <scope>NUCLEOTIDE SEQUENCE [LARGE SCALE GENOMIC DNA]</scope>
    <source>
        <strain evidence="3">xwS4</strain>
    </source>
</reference>
<dbReference type="InterPro" id="IPR011008">
    <property type="entry name" value="Dimeric_a/b-barrel"/>
</dbReference>
<evidence type="ECO:0000313" key="2">
    <source>
        <dbReference type="EMBL" id="NWL45579.1"/>
    </source>
</evidence>
<gene>
    <name evidence="2" type="ORF">DM819_06780</name>
</gene>
<feature type="domain" description="DUF1330" evidence="1">
    <location>
        <begin position="3"/>
        <end position="94"/>
    </location>
</feature>
<proteinExistence type="predicted"/>
<dbReference type="Pfam" id="PF07045">
    <property type="entry name" value="DUF1330"/>
    <property type="match status" value="1"/>
</dbReference>
<dbReference type="SUPFAM" id="SSF54909">
    <property type="entry name" value="Dimeric alpha+beta barrel"/>
    <property type="match status" value="1"/>
</dbReference>
<comment type="caution">
    <text evidence="2">The sequence shown here is derived from an EMBL/GenBank/DDBJ whole genome shotgun (WGS) entry which is preliminary data.</text>
</comment>
<accession>A0ABD6MWP7</accession>
<sequence>MPKAYWIAHVDVVDAEPYSVYAKLASACFAKHGANILARGGPFQGLEGKVRARNVVIEFESMDHALACYNSPEYQEAKAHREGKAEAELLIVEGA</sequence>
<dbReference type="Gene3D" id="3.30.70.100">
    <property type="match status" value="1"/>
</dbReference>
<dbReference type="EMBL" id="QJRE01000096">
    <property type="protein sequence ID" value="NWL45579.1"/>
    <property type="molecule type" value="Genomic_DNA"/>
</dbReference>
<dbReference type="PANTHER" id="PTHR41521">
    <property type="match status" value="1"/>
</dbReference>
<dbReference type="RefSeq" id="WP_179052616.1">
    <property type="nucleotide sequence ID" value="NZ_QJRE01000096.1"/>
</dbReference>
<evidence type="ECO:0000313" key="3">
    <source>
        <dbReference type="Proteomes" id="UP000704738"/>
    </source>
</evidence>
<protein>
    <submittedName>
        <fullName evidence="2">DUF1330 domain-containing protein</fullName>
    </submittedName>
</protein>
<organism evidence="2 3">
    <name type="scientific">Pseudomonas hunanensis</name>
    <dbReference type="NCBI Taxonomy" id="1247546"/>
    <lineage>
        <taxon>Bacteria</taxon>
        <taxon>Pseudomonadati</taxon>
        <taxon>Pseudomonadota</taxon>
        <taxon>Gammaproteobacteria</taxon>
        <taxon>Pseudomonadales</taxon>
        <taxon>Pseudomonadaceae</taxon>
        <taxon>Pseudomonas</taxon>
    </lineage>
</organism>
<dbReference type="AlphaFoldDB" id="A0ABD6MWP7"/>
<name>A0ABD6MWP7_9PSED</name>
<dbReference type="PANTHER" id="PTHR41521:SF4">
    <property type="entry name" value="BLR0684 PROTEIN"/>
    <property type="match status" value="1"/>
</dbReference>
<dbReference type="Proteomes" id="UP000704738">
    <property type="component" value="Unassembled WGS sequence"/>
</dbReference>